<dbReference type="NCBIfam" id="TIGR01097">
    <property type="entry name" value="PhnE"/>
    <property type="match status" value="1"/>
</dbReference>
<comment type="similarity">
    <text evidence="7">Belongs to the binding-protein-dependent transport system permease family.</text>
</comment>
<keyword evidence="4 7" id="KW-0812">Transmembrane</keyword>
<evidence type="ECO:0000313" key="10">
    <source>
        <dbReference type="Proteomes" id="UP000237350"/>
    </source>
</evidence>
<dbReference type="InterPro" id="IPR000515">
    <property type="entry name" value="MetI-like"/>
</dbReference>
<evidence type="ECO:0000256" key="6">
    <source>
        <dbReference type="ARBA" id="ARBA00023136"/>
    </source>
</evidence>
<dbReference type="RefSeq" id="WP_103680782.1">
    <property type="nucleotide sequence ID" value="NZ_LPWH01000112.1"/>
</dbReference>
<gene>
    <name evidence="9" type="ORF">AU468_11050</name>
</gene>
<dbReference type="GO" id="GO:0015416">
    <property type="term" value="F:ABC-type phosphonate transporter activity"/>
    <property type="evidence" value="ECO:0007669"/>
    <property type="project" value="InterPro"/>
</dbReference>
<dbReference type="EMBL" id="LPWH01000112">
    <property type="protein sequence ID" value="POQ98928.1"/>
    <property type="molecule type" value="Genomic_DNA"/>
</dbReference>
<dbReference type="AlphaFoldDB" id="A0A2S4JH87"/>
<name>A0A2S4JH87_9SPIO</name>
<keyword evidence="2 7" id="KW-0813">Transport</keyword>
<dbReference type="GO" id="GO:0005886">
    <property type="term" value="C:plasma membrane"/>
    <property type="evidence" value="ECO:0007669"/>
    <property type="project" value="UniProtKB-SubCell"/>
</dbReference>
<feature type="transmembrane region" description="Helical" evidence="7">
    <location>
        <begin position="24"/>
        <end position="41"/>
    </location>
</feature>
<feature type="transmembrane region" description="Helical" evidence="7">
    <location>
        <begin position="83"/>
        <end position="104"/>
    </location>
</feature>
<feature type="transmembrane region" description="Helical" evidence="7">
    <location>
        <begin position="214"/>
        <end position="232"/>
    </location>
</feature>
<feature type="transmembrane region" description="Helical" evidence="7">
    <location>
        <begin position="116"/>
        <end position="138"/>
    </location>
</feature>
<sequence length="270" mass="30043">MPVFETTQNKQWVYKDAGQSLRRYLYWLAGAVVFLISFRYISEETMWPFVLDAPAQMMDFISRMFPPDTRYMRRVLPALWDTVNIAIFGTIVAALISIPLSVLSAKNTTPHPLVRLVALTLIVTSRSVTSLIWALLLVQIVGPGLFAGMLAIAIRGVGMISKIFYETIEEINIEPIEAIKATGASTPQVFLYGYVPQLLPAFVGVTVYRWEINIRESTIIGIVGGGGIGFLLNSAINRLSWDQVSIVLFVILVTVFLAEWISIKARSLVA</sequence>
<comment type="caution">
    <text evidence="9">The sequence shown here is derived from an EMBL/GenBank/DDBJ whole genome shotgun (WGS) entry which is preliminary data.</text>
</comment>
<dbReference type="Gene3D" id="1.10.3720.10">
    <property type="entry name" value="MetI-like"/>
    <property type="match status" value="1"/>
</dbReference>
<feature type="domain" description="ABC transmembrane type-1" evidence="8">
    <location>
        <begin position="79"/>
        <end position="262"/>
    </location>
</feature>
<dbReference type="SUPFAM" id="SSF161098">
    <property type="entry name" value="MetI-like"/>
    <property type="match status" value="1"/>
</dbReference>
<evidence type="ECO:0000259" key="8">
    <source>
        <dbReference type="PROSITE" id="PS50928"/>
    </source>
</evidence>
<evidence type="ECO:0000256" key="7">
    <source>
        <dbReference type="RuleBase" id="RU363032"/>
    </source>
</evidence>
<dbReference type="InterPro" id="IPR005769">
    <property type="entry name" value="PhnE/PtxC"/>
</dbReference>
<evidence type="ECO:0000256" key="4">
    <source>
        <dbReference type="ARBA" id="ARBA00022692"/>
    </source>
</evidence>
<dbReference type="InterPro" id="IPR035906">
    <property type="entry name" value="MetI-like_sf"/>
</dbReference>
<dbReference type="PANTHER" id="PTHR30043">
    <property type="entry name" value="PHOSPHONATES TRANSPORT SYSTEM PERMEASE PROTEIN"/>
    <property type="match status" value="1"/>
</dbReference>
<dbReference type="OrthoDB" id="8557224at2"/>
<dbReference type="Proteomes" id="UP000237350">
    <property type="component" value="Unassembled WGS sequence"/>
</dbReference>
<accession>A0A2S4JH87</accession>
<evidence type="ECO:0000256" key="1">
    <source>
        <dbReference type="ARBA" id="ARBA00004651"/>
    </source>
</evidence>
<reference evidence="10" key="1">
    <citation type="submission" date="2015-12" db="EMBL/GenBank/DDBJ databases">
        <authorList>
            <person name="Lodha T.D."/>
            <person name="Chintalapati S."/>
            <person name="Chintalapati V.R."/>
            <person name="Sravanthi T."/>
        </authorList>
    </citation>
    <scope>NUCLEOTIDE SEQUENCE [LARGE SCALE GENOMIC DNA]</scope>
    <source>
        <strain evidence="10">JC133</strain>
    </source>
</reference>
<keyword evidence="6 7" id="KW-0472">Membrane</keyword>
<protein>
    <submittedName>
        <fullName evidence="9">Phosphonate ABC transporter permease</fullName>
    </submittedName>
</protein>
<feature type="transmembrane region" description="Helical" evidence="7">
    <location>
        <begin position="189"/>
        <end position="208"/>
    </location>
</feature>
<organism evidence="9 10">
    <name type="scientific">Alkalispirochaeta sphaeroplastigenens</name>
    <dbReference type="NCBI Taxonomy" id="1187066"/>
    <lineage>
        <taxon>Bacteria</taxon>
        <taxon>Pseudomonadati</taxon>
        <taxon>Spirochaetota</taxon>
        <taxon>Spirochaetia</taxon>
        <taxon>Spirochaetales</taxon>
        <taxon>Spirochaetaceae</taxon>
        <taxon>Alkalispirochaeta</taxon>
    </lineage>
</organism>
<proteinExistence type="inferred from homology"/>
<feature type="transmembrane region" description="Helical" evidence="7">
    <location>
        <begin position="244"/>
        <end position="263"/>
    </location>
</feature>
<keyword evidence="5 7" id="KW-1133">Transmembrane helix</keyword>
<dbReference type="PANTHER" id="PTHR30043:SF1">
    <property type="entry name" value="ABC TRANSPORT SYSTEM PERMEASE PROTEIN P69"/>
    <property type="match status" value="1"/>
</dbReference>
<evidence type="ECO:0000256" key="3">
    <source>
        <dbReference type="ARBA" id="ARBA00022475"/>
    </source>
</evidence>
<dbReference type="Pfam" id="PF00528">
    <property type="entry name" value="BPD_transp_1"/>
    <property type="match status" value="1"/>
</dbReference>
<evidence type="ECO:0000256" key="2">
    <source>
        <dbReference type="ARBA" id="ARBA00022448"/>
    </source>
</evidence>
<keyword evidence="10" id="KW-1185">Reference proteome</keyword>
<dbReference type="PROSITE" id="PS50928">
    <property type="entry name" value="ABC_TM1"/>
    <property type="match status" value="1"/>
</dbReference>
<evidence type="ECO:0000313" key="9">
    <source>
        <dbReference type="EMBL" id="POQ98928.1"/>
    </source>
</evidence>
<evidence type="ECO:0000256" key="5">
    <source>
        <dbReference type="ARBA" id="ARBA00022989"/>
    </source>
</evidence>
<keyword evidence="3" id="KW-1003">Cell membrane</keyword>
<comment type="subcellular location">
    <subcellularLocation>
        <location evidence="1 7">Cell membrane</location>
        <topology evidence="1 7">Multi-pass membrane protein</topology>
    </subcellularLocation>
</comment>